<evidence type="ECO:0000259" key="2">
    <source>
        <dbReference type="Pfam" id="PF09350"/>
    </source>
</evidence>
<feature type="domain" description="DnaJ homologue subfamily C member 28 conserved" evidence="2">
    <location>
        <begin position="271"/>
        <end position="339"/>
    </location>
</feature>
<dbReference type="PANTHER" id="PTHR39394">
    <property type="entry name" value="YALI0E31793P"/>
    <property type="match status" value="1"/>
</dbReference>
<accession>A0AAV9XK18</accession>
<sequence>MQSRLAVRKLSQSLVQRYCIRGWDLVPKSHSLDRLQIILLVSRRAISYRYPVHQSVTGENTSLSSHRKEEGEKEEADGAMRRRLEDLEEESILADPRKHIKAIQAQESSGEPSETSSEHDGLEVLKKKLSQKIQAADFKQGNAIAIAFAELSDAAGREIRDTALARPWNGTESLEDSVLRSLHESKPRLKASPMSATSRTSLPTNLAPMRRLSKNERVVSARDRAGSYSLLKKAESELNDEEREARSRMFRERFEPAARAMPNTVQGLTALANEKIEEAISKGLFKNLPKGPIERDHHAGSPFIDTTEYLLNRMIQRQEIVPPWIEKQQELQKEIKAFRSRIRMDWKRHVVRTIASWGGGPDTWIKRAEEYARAEKAANPDPMEAYDESTRPKSKGNNWRMDGRTTQIGEAITESSPAAIEGTEGVNSASGIREMAVPFRDSKWEKTELSYHEVSIKNLNAMTRSYNLQAPRIAQRPFLTLKREILSCYRDVMPIIPAEMIERANNPDYGKVKLKLGSDQDKAGDGEKSLLNLLSTAGKGKVYDESEAKAYGFKQFWKDLFSRA</sequence>
<proteinExistence type="predicted"/>
<dbReference type="Proteomes" id="UP001365542">
    <property type="component" value="Unassembled WGS sequence"/>
</dbReference>
<evidence type="ECO:0000313" key="4">
    <source>
        <dbReference type="Proteomes" id="UP001365542"/>
    </source>
</evidence>
<dbReference type="AlphaFoldDB" id="A0AAV9XK18"/>
<organism evidence="3 4">
    <name type="scientific">Orbilia ellipsospora</name>
    <dbReference type="NCBI Taxonomy" id="2528407"/>
    <lineage>
        <taxon>Eukaryota</taxon>
        <taxon>Fungi</taxon>
        <taxon>Dikarya</taxon>
        <taxon>Ascomycota</taxon>
        <taxon>Pezizomycotina</taxon>
        <taxon>Orbiliomycetes</taxon>
        <taxon>Orbiliales</taxon>
        <taxon>Orbiliaceae</taxon>
        <taxon>Orbilia</taxon>
    </lineage>
</organism>
<evidence type="ECO:0000313" key="3">
    <source>
        <dbReference type="EMBL" id="KAK6541252.1"/>
    </source>
</evidence>
<feature type="region of interest" description="Disordered" evidence="1">
    <location>
        <begin position="375"/>
        <end position="401"/>
    </location>
</feature>
<keyword evidence="4" id="KW-1185">Reference proteome</keyword>
<name>A0AAV9XK18_9PEZI</name>
<feature type="compositionally biased region" description="Basic and acidic residues" evidence="1">
    <location>
        <begin position="66"/>
        <end position="82"/>
    </location>
</feature>
<gene>
    <name evidence="3" type="ORF">TWF694_008618</name>
</gene>
<dbReference type="PANTHER" id="PTHR39394:SF1">
    <property type="entry name" value="DNAJ HOMOLOGUE SUBFAMILY C MEMBER 28 CONSERVED DOMAIN-CONTAINING PROTEIN"/>
    <property type="match status" value="1"/>
</dbReference>
<dbReference type="Pfam" id="PF09350">
    <property type="entry name" value="DJC28_CD"/>
    <property type="match status" value="1"/>
</dbReference>
<reference evidence="3 4" key="1">
    <citation type="submission" date="2019-10" db="EMBL/GenBank/DDBJ databases">
        <authorList>
            <person name="Palmer J.M."/>
        </authorList>
    </citation>
    <scope>NUCLEOTIDE SEQUENCE [LARGE SCALE GENOMIC DNA]</scope>
    <source>
        <strain evidence="3 4">TWF694</strain>
    </source>
</reference>
<protein>
    <recommendedName>
        <fullName evidence="2">DnaJ homologue subfamily C member 28 conserved domain-containing protein</fullName>
    </recommendedName>
</protein>
<feature type="region of interest" description="Disordered" evidence="1">
    <location>
        <begin position="57"/>
        <end position="82"/>
    </location>
</feature>
<evidence type="ECO:0000256" key="1">
    <source>
        <dbReference type="SAM" id="MobiDB-lite"/>
    </source>
</evidence>
<dbReference type="InterPro" id="IPR018961">
    <property type="entry name" value="DnaJ_homolog_subfam-C_membr-28"/>
</dbReference>
<dbReference type="EMBL" id="JAVHJO010000004">
    <property type="protein sequence ID" value="KAK6541252.1"/>
    <property type="molecule type" value="Genomic_DNA"/>
</dbReference>
<comment type="caution">
    <text evidence="3">The sequence shown here is derived from an EMBL/GenBank/DDBJ whole genome shotgun (WGS) entry which is preliminary data.</text>
</comment>